<evidence type="ECO:0000256" key="3">
    <source>
        <dbReference type="ARBA" id="ARBA00022737"/>
    </source>
</evidence>
<dbReference type="RefSeq" id="XP_006822684.1">
    <property type="nucleotide sequence ID" value="XM_006822621.1"/>
</dbReference>
<dbReference type="InterPro" id="IPR006597">
    <property type="entry name" value="Sel1-like"/>
</dbReference>
<dbReference type="SMART" id="SM00671">
    <property type="entry name" value="SEL1"/>
    <property type="match status" value="5"/>
</dbReference>
<reference evidence="6" key="1">
    <citation type="submission" date="2025-08" db="UniProtKB">
        <authorList>
            <consortium name="RefSeq"/>
        </authorList>
    </citation>
    <scope>IDENTIFICATION</scope>
    <source>
        <tissue evidence="6">Testes</tissue>
    </source>
</reference>
<evidence type="ECO:0000313" key="5">
    <source>
        <dbReference type="Proteomes" id="UP000694865"/>
    </source>
</evidence>
<organism evidence="5 6">
    <name type="scientific">Saccoglossus kowalevskii</name>
    <name type="common">Acorn worm</name>
    <dbReference type="NCBI Taxonomy" id="10224"/>
    <lineage>
        <taxon>Eukaryota</taxon>
        <taxon>Metazoa</taxon>
        <taxon>Hemichordata</taxon>
        <taxon>Enteropneusta</taxon>
        <taxon>Harrimaniidae</taxon>
        <taxon>Saccoglossus</taxon>
    </lineage>
</organism>
<dbReference type="Proteomes" id="UP000694865">
    <property type="component" value="Unplaced"/>
</dbReference>
<dbReference type="InterPro" id="IPR011990">
    <property type="entry name" value="TPR-like_helical_dom_sf"/>
</dbReference>
<dbReference type="InterPro" id="IPR040239">
    <property type="entry name" value="HcpB-like"/>
</dbReference>
<evidence type="ECO:0000256" key="4">
    <source>
        <dbReference type="SAM" id="Coils"/>
    </source>
</evidence>
<protein>
    <submittedName>
        <fullName evidence="6">Uncharacterized protein LOC100373936</fullName>
    </submittedName>
</protein>
<comment type="similarity">
    <text evidence="1">Belongs to the hcp beta-lactamase family.</text>
</comment>
<evidence type="ECO:0000256" key="2">
    <source>
        <dbReference type="ARBA" id="ARBA00022729"/>
    </source>
</evidence>
<feature type="coiled-coil region" evidence="4">
    <location>
        <begin position="202"/>
        <end position="229"/>
    </location>
</feature>
<dbReference type="Gene3D" id="1.25.40.10">
    <property type="entry name" value="Tetratricopeptide repeat domain"/>
    <property type="match status" value="1"/>
</dbReference>
<proteinExistence type="inferred from homology"/>
<dbReference type="InterPro" id="IPR036846">
    <property type="entry name" value="GM2-AP_sf"/>
</dbReference>
<dbReference type="Gene3D" id="2.70.220.10">
    <property type="entry name" value="Ganglioside GM2 activator"/>
    <property type="match status" value="1"/>
</dbReference>
<gene>
    <name evidence="6" type="primary">LOC100373936</name>
</gene>
<dbReference type="GeneID" id="100373936"/>
<sequence>MFAVDFKDEEQVKEYMENLHTEYMFSCHHEKNSDGCVLLGDFYTNIRKEYEKGVEVYKTACNEQDNPEACYKLGKACLAGKGTEVDKDEAYRCFKKGCDAGHSGACHNMGLLYSAGKKNGGKEPELEKAIECFKSACNKDYVQSCFMLSGLYLRGSKTVPKDMKKALDYSVKSCDLGLLFGCVNATRMYTVGDGVPKNPELAAKYKEIAKEMHKQIKEQQKAMEFSESNSILIGILKESNGILIGTLKESNGILKGTLKESNGILIGILKESNSNLIRMVKESNSNLIGILKNPMILKESNGIPIGILKESNGIPIGILKESNGILIGILKESIESNGILIGILNESNGIPKGILKESNGILIGILNESNGNLIGILNESNGILIGILKESNGILKESNGILIGILKESNGILIGILNESNGNLRGMVKESNSNLTGKIKEREGPVEYFLTCTNQLSGSSYLETLDRILTLSNTQFTTSQQDTIEFMMTTILPVSIVLLLLARSDAFSWGTCGGDVVQINTLSISPSPITIPGDLYLTYDVDITSVIREPITAKMTMTKVIKILPDIDIPCVDVGNYSLGSCTYEDVCSMVPCSDHVSKFDIQCMCPPPVGNYAAYDIHVAIPPVGDIPGVVEGDYEFLLEIFHGDGELAGCLEMELGLEFN</sequence>
<keyword evidence="3" id="KW-0677">Repeat</keyword>
<dbReference type="PANTHER" id="PTHR13891:SF1">
    <property type="entry name" value="CYTOCHROME C OXIDASE ASSEMBLY FACTOR 7"/>
    <property type="match status" value="1"/>
</dbReference>
<accession>A0ABM0MRP3</accession>
<dbReference type="SUPFAM" id="SSF81901">
    <property type="entry name" value="HCP-like"/>
    <property type="match status" value="1"/>
</dbReference>
<keyword evidence="4" id="KW-0175">Coiled coil</keyword>
<dbReference type="Pfam" id="PF08238">
    <property type="entry name" value="Sel1"/>
    <property type="match status" value="4"/>
</dbReference>
<keyword evidence="5" id="KW-1185">Reference proteome</keyword>
<keyword evidence="2" id="KW-0732">Signal</keyword>
<dbReference type="SUPFAM" id="SSF63707">
    <property type="entry name" value="Ganglioside M2 (gm2) activator"/>
    <property type="match status" value="1"/>
</dbReference>
<dbReference type="PANTHER" id="PTHR13891">
    <property type="entry name" value="CYTOCHROME C OXIDASE ASSEMBLY FACTOR 7"/>
    <property type="match status" value="1"/>
</dbReference>
<evidence type="ECO:0000313" key="6">
    <source>
        <dbReference type="RefSeq" id="XP_006822684.1"/>
    </source>
</evidence>
<evidence type="ECO:0000256" key="1">
    <source>
        <dbReference type="ARBA" id="ARBA00008486"/>
    </source>
</evidence>
<name>A0ABM0MRP3_SACKO</name>